<dbReference type="Proteomes" id="UP000886100">
    <property type="component" value="Unassembled WGS sequence"/>
</dbReference>
<evidence type="ECO:0000256" key="1">
    <source>
        <dbReference type="ARBA" id="ARBA00009677"/>
    </source>
</evidence>
<sequence>ASVLSSVDGGPASVGVQVAGIVESTAEPQREYQPGNPLADANGYVYKSNVNPVEEMANMISASRSYQNSVEVLNTSKELLLKTLTLGR</sequence>
<accession>A0A7C5IY85</accession>
<feature type="non-terminal residue" evidence="3">
    <location>
        <position position="1"/>
    </location>
</feature>
<reference evidence="3" key="1">
    <citation type="journal article" date="2020" name="mSystems">
        <title>Genome- and Community-Level Interaction Insights into Carbon Utilization and Element Cycling Functions of Hydrothermarchaeota in Hydrothermal Sediment.</title>
        <authorList>
            <person name="Zhou Z."/>
            <person name="Liu Y."/>
            <person name="Xu W."/>
            <person name="Pan J."/>
            <person name="Luo Z.H."/>
            <person name="Li M."/>
        </authorList>
    </citation>
    <scope>NUCLEOTIDE SEQUENCE [LARGE SCALE GENOMIC DNA]</scope>
    <source>
        <strain evidence="3">HyVt-535</strain>
    </source>
</reference>
<dbReference type="Pfam" id="PF06429">
    <property type="entry name" value="Flg_bbr_C"/>
    <property type="match status" value="1"/>
</dbReference>
<dbReference type="InterPro" id="IPR010930">
    <property type="entry name" value="Flg_bb/hook_C_dom"/>
</dbReference>
<feature type="domain" description="Flagellar basal-body/hook protein C-terminal" evidence="2">
    <location>
        <begin position="42"/>
        <end position="86"/>
    </location>
</feature>
<evidence type="ECO:0000259" key="2">
    <source>
        <dbReference type="Pfam" id="PF06429"/>
    </source>
</evidence>
<dbReference type="EMBL" id="DROM01000070">
    <property type="protein sequence ID" value="HHH12811.1"/>
    <property type="molecule type" value="Genomic_DNA"/>
</dbReference>
<evidence type="ECO:0000313" key="3">
    <source>
        <dbReference type="EMBL" id="HHH12811.1"/>
    </source>
</evidence>
<keyword evidence="3" id="KW-0966">Cell projection</keyword>
<comment type="similarity">
    <text evidence="1">Belongs to the flagella basal body rod proteins family.</text>
</comment>
<name>A0A7C5IY85_9GAMM</name>
<protein>
    <submittedName>
        <fullName evidence="3">Flagellar basal body rod protein FlgC</fullName>
    </submittedName>
</protein>
<gene>
    <name evidence="3" type="ORF">ENJ98_01095</name>
</gene>
<dbReference type="AlphaFoldDB" id="A0A7C5IY85"/>
<keyword evidence="3" id="KW-0282">Flagellum</keyword>
<organism evidence="3">
    <name type="scientific">Thiolapillus brandeum</name>
    <dbReference type="NCBI Taxonomy" id="1076588"/>
    <lineage>
        <taxon>Bacteria</taxon>
        <taxon>Pseudomonadati</taxon>
        <taxon>Pseudomonadota</taxon>
        <taxon>Gammaproteobacteria</taxon>
        <taxon>Chromatiales</taxon>
        <taxon>Sedimenticolaceae</taxon>
        <taxon>Thiolapillus</taxon>
    </lineage>
</organism>
<keyword evidence="3" id="KW-0969">Cilium</keyword>
<comment type="caution">
    <text evidence="3">The sequence shown here is derived from an EMBL/GenBank/DDBJ whole genome shotgun (WGS) entry which is preliminary data.</text>
</comment>
<proteinExistence type="inferred from homology"/>